<dbReference type="GeneTree" id="ENSGT01120000277840"/>
<feature type="region of interest" description="Disordered" evidence="1">
    <location>
        <begin position="22"/>
        <end position="63"/>
    </location>
</feature>
<reference evidence="2" key="3">
    <citation type="submission" date="2025-09" db="UniProtKB">
        <authorList>
            <consortium name="Ensembl"/>
        </authorList>
    </citation>
    <scope>IDENTIFICATION</scope>
</reference>
<accession>A0AAR2KXY3</accession>
<organism evidence="2 3">
    <name type="scientific">Pygocentrus nattereri</name>
    <name type="common">Red-bellied piranha</name>
    <dbReference type="NCBI Taxonomy" id="42514"/>
    <lineage>
        <taxon>Eukaryota</taxon>
        <taxon>Metazoa</taxon>
        <taxon>Chordata</taxon>
        <taxon>Craniata</taxon>
        <taxon>Vertebrata</taxon>
        <taxon>Euteleostomi</taxon>
        <taxon>Actinopterygii</taxon>
        <taxon>Neopterygii</taxon>
        <taxon>Teleostei</taxon>
        <taxon>Ostariophysi</taxon>
        <taxon>Characiformes</taxon>
        <taxon>Characoidei</taxon>
        <taxon>Pygocentrus</taxon>
    </lineage>
</organism>
<sequence length="180" mass="20330">NEIMHSLCDLAMSNMRLNAAVRDAWGPPSSGLEPQTKTPPPSSPNKAPKRPHSTPKPHAESCYKGTVKIYTPLKTHMVDQSLQHSLHSIHPLSHPNKSRTVHIPLDPFREHGGFQLKTDTELEELIQTQAQLHHMPTHTAEDNERQCKTAWKLKIKGVPPNDYKKEDQVYAPELGEDTYI</sequence>
<evidence type="ECO:0000256" key="1">
    <source>
        <dbReference type="SAM" id="MobiDB-lite"/>
    </source>
</evidence>
<dbReference type="Proteomes" id="UP001501920">
    <property type="component" value="Chromosome 13"/>
</dbReference>
<keyword evidence="3" id="KW-1185">Reference proteome</keyword>
<protein>
    <submittedName>
        <fullName evidence="2">Uncharacterized protein</fullName>
    </submittedName>
</protein>
<proteinExistence type="predicted"/>
<evidence type="ECO:0000313" key="3">
    <source>
        <dbReference type="Proteomes" id="UP001501920"/>
    </source>
</evidence>
<name>A0AAR2KXY3_PYGNA</name>
<reference evidence="2 3" key="1">
    <citation type="submission" date="2020-10" db="EMBL/GenBank/DDBJ databases">
        <title>Pygocentrus nattereri (red-bellied piranha) genome, fPygNat1, primary haplotype.</title>
        <authorList>
            <person name="Myers G."/>
            <person name="Meyer A."/>
            <person name="Karagic N."/>
            <person name="Pippel M."/>
            <person name="Winkler S."/>
            <person name="Tracey A."/>
            <person name="Wood J."/>
            <person name="Formenti G."/>
            <person name="Howe K."/>
            <person name="Fedrigo O."/>
            <person name="Jarvis E.D."/>
        </authorList>
    </citation>
    <scope>NUCLEOTIDE SEQUENCE [LARGE SCALE GENOMIC DNA]</scope>
</reference>
<dbReference type="AlphaFoldDB" id="A0AAR2KXY3"/>
<reference evidence="2" key="2">
    <citation type="submission" date="2025-08" db="UniProtKB">
        <authorList>
            <consortium name="Ensembl"/>
        </authorList>
    </citation>
    <scope>IDENTIFICATION</scope>
</reference>
<dbReference type="Ensembl" id="ENSPNAT00000054743.1">
    <property type="protein sequence ID" value="ENSPNAP00000067247.1"/>
    <property type="gene ID" value="ENSPNAG00000035727.1"/>
</dbReference>
<evidence type="ECO:0000313" key="2">
    <source>
        <dbReference type="Ensembl" id="ENSPNAP00000067247.1"/>
    </source>
</evidence>